<dbReference type="PANTHER" id="PTHR33507:SF3">
    <property type="entry name" value="INNER MEMBRANE PROTEIN YBBJ"/>
    <property type="match status" value="1"/>
</dbReference>
<evidence type="ECO:0000256" key="4">
    <source>
        <dbReference type="ARBA" id="ARBA00023136"/>
    </source>
</evidence>
<dbReference type="Gene3D" id="2.40.50.140">
    <property type="entry name" value="Nucleic acid-binding proteins"/>
    <property type="match status" value="1"/>
</dbReference>
<comment type="subcellular location">
    <subcellularLocation>
        <location evidence="1">Membrane</location>
        <topology evidence="1">Multi-pass membrane protein</topology>
    </subcellularLocation>
</comment>
<dbReference type="InterPro" id="IPR052165">
    <property type="entry name" value="Membrane_assoc_protease"/>
</dbReference>
<evidence type="ECO:0000256" key="2">
    <source>
        <dbReference type="ARBA" id="ARBA00022692"/>
    </source>
</evidence>
<dbReference type="KEGG" id="wne:PIG85_04990"/>
<dbReference type="RefSeq" id="WP_004805453.1">
    <property type="nucleotide sequence ID" value="NZ_CP116394.1"/>
</dbReference>
<evidence type="ECO:0000256" key="3">
    <source>
        <dbReference type="ARBA" id="ARBA00022989"/>
    </source>
</evidence>
<keyword evidence="4 5" id="KW-0472">Membrane</keyword>
<proteinExistence type="predicted"/>
<dbReference type="InterPro" id="IPR002810">
    <property type="entry name" value="NfeD-like_C"/>
</dbReference>
<dbReference type="InterPro" id="IPR012340">
    <property type="entry name" value="NA-bd_OB-fold"/>
</dbReference>
<dbReference type="SUPFAM" id="SSF141322">
    <property type="entry name" value="NfeD domain-like"/>
    <property type="match status" value="1"/>
</dbReference>
<keyword evidence="3 5" id="KW-1133">Transmembrane helix</keyword>
<reference evidence="7" key="1">
    <citation type="submission" date="2023-01" db="EMBL/GenBank/DDBJ databases">
        <title>Comparative Genomic Analysis of the Clinically-Derived Winkia Strain NY0527 Provides Evidence into the Taxonomic Reassignment of Winkia neuii and Characterizes Their Virulence Traits.</title>
        <authorList>
            <person name="Cai X."/>
            <person name="Peng Y."/>
            <person name="Li M."/>
            <person name="Qiu Y."/>
            <person name="Wang Y."/>
            <person name="Xu L."/>
            <person name="Hou Q."/>
        </authorList>
    </citation>
    <scope>NUCLEOTIDE SEQUENCE</scope>
    <source>
        <strain evidence="7">NY0527</strain>
    </source>
</reference>
<evidence type="ECO:0000259" key="6">
    <source>
        <dbReference type="Pfam" id="PF01957"/>
    </source>
</evidence>
<evidence type="ECO:0000256" key="5">
    <source>
        <dbReference type="SAM" id="Phobius"/>
    </source>
</evidence>
<protein>
    <submittedName>
        <fullName evidence="7">NfeD family protein</fullName>
    </submittedName>
</protein>
<gene>
    <name evidence="7" type="ORF">PIG85_04990</name>
</gene>
<dbReference type="GO" id="GO:0005886">
    <property type="term" value="C:plasma membrane"/>
    <property type="evidence" value="ECO:0007669"/>
    <property type="project" value="TreeGrafter"/>
</dbReference>
<dbReference type="EMBL" id="CP116394">
    <property type="protein sequence ID" value="WCE47005.1"/>
    <property type="molecule type" value="Genomic_DNA"/>
</dbReference>
<accession>A0AB38XRN8</accession>
<feature type="domain" description="NfeD-like C-terminal" evidence="6">
    <location>
        <begin position="84"/>
        <end position="139"/>
    </location>
</feature>
<name>A0AB38XRN8_9ACTO</name>
<keyword evidence="2 5" id="KW-0812">Transmembrane</keyword>
<dbReference type="Pfam" id="PF01957">
    <property type="entry name" value="NfeD"/>
    <property type="match status" value="1"/>
</dbReference>
<feature type="transmembrane region" description="Helical" evidence="5">
    <location>
        <begin position="48"/>
        <end position="68"/>
    </location>
</feature>
<organism evidence="7 8">
    <name type="scientific">Winkia neuii subsp. anitrata</name>
    <dbReference type="NCBI Taxonomy" id="29318"/>
    <lineage>
        <taxon>Bacteria</taxon>
        <taxon>Bacillati</taxon>
        <taxon>Actinomycetota</taxon>
        <taxon>Actinomycetes</taxon>
        <taxon>Actinomycetales</taxon>
        <taxon>Actinomycetaceae</taxon>
        <taxon>Winkia</taxon>
    </lineage>
</organism>
<evidence type="ECO:0000313" key="7">
    <source>
        <dbReference type="EMBL" id="WCE47005.1"/>
    </source>
</evidence>
<feature type="transmembrane region" description="Helical" evidence="5">
    <location>
        <begin position="23"/>
        <end position="42"/>
    </location>
</feature>
<sequence length="142" mass="15340">MIGWVWLGAALMAVIVELLSGDFFFLMLGIGAAASCICAFFWPNLWWLHILLFAAVSSVLVLTVRPLIKKKLEASTPRVAFNVSRYEGREGVTTSPVSPAGGTIMLDGERWSATSDHDIPRGIGIRVIEVRGATAVVAPVSR</sequence>
<evidence type="ECO:0000313" key="8">
    <source>
        <dbReference type="Proteomes" id="UP001211044"/>
    </source>
</evidence>
<dbReference type="PANTHER" id="PTHR33507">
    <property type="entry name" value="INNER MEMBRANE PROTEIN YBBJ"/>
    <property type="match status" value="1"/>
</dbReference>
<evidence type="ECO:0000256" key="1">
    <source>
        <dbReference type="ARBA" id="ARBA00004141"/>
    </source>
</evidence>
<dbReference type="AlphaFoldDB" id="A0AB38XRN8"/>
<dbReference type="Proteomes" id="UP001211044">
    <property type="component" value="Chromosome"/>
</dbReference>